<comment type="similarity">
    <text evidence="5">Belongs to the universal ribosomal protein uL15 family.</text>
</comment>
<comment type="caution">
    <text evidence="10">The sequence shown here is derived from an EMBL/GenBank/DDBJ whole genome shotgun (WGS) entry which is preliminary data.</text>
</comment>
<dbReference type="Pfam" id="PF00828">
    <property type="entry name" value="Ribosomal_L27A"/>
    <property type="match status" value="1"/>
</dbReference>
<evidence type="ECO:0000256" key="6">
    <source>
        <dbReference type="RuleBase" id="RU003889"/>
    </source>
</evidence>
<dbReference type="InterPro" id="IPR042229">
    <property type="entry name" value="Listeria/Bacterioides_rpt_sf"/>
</dbReference>
<evidence type="ECO:0000256" key="1">
    <source>
        <dbReference type="ARBA" id="ARBA00004196"/>
    </source>
</evidence>
<gene>
    <name evidence="10" type="ORF">ESZ91_10405</name>
</gene>
<sequence length="504" mass="56514">MRIDQLQAASWWEKLKALFDSPLALTLLAVCVVLFIAIVCLIAVLSRRIQVTYVSCGKEDIKSYYKGARADQSAPEQREGYRFGGWYLDETCTQKAPETLRVKKKGIVLYALWEKEEDEEAAAEPVTEETAVVEEPVTEETAVVEEPVTEETAVVEEPVAKEPAAEPVPEEPAQEEAEEEEDETEAAEGDEFDNALVTTVTGTKVFVQYRRSFTARLIQADDEIKDIYNSVRNALLTVSGVKERTSWNYNSINRGRKQFAKINANRKSLILYLALSPSNIEDKYRFRDVSEKKRYKDVPVRYKITGSRSLQYALELIEQAADNNGLTLQEFPFEQNLSIPYEPREDLIKKKLIKVYAKKDSGETITEEQLEEFIEEGATVESLSSFTVTDKVSVLEAEKLVSDATAKQLMALADEVADNTPRVAQAKRGYINLDTIAANFKEDEIVNLQTLKEKKLVQPKMSAVKVLARGSLDKALTVEAADFSLPAVKMIVITGGKVVKLKKV</sequence>
<accession>A0A4V1QUN6</accession>
<keyword evidence="11" id="KW-1185">Reference proteome</keyword>
<feature type="transmembrane region" description="Helical" evidence="8">
    <location>
        <begin position="23"/>
        <end position="45"/>
    </location>
</feature>
<keyword evidence="8" id="KW-0812">Transmembrane</keyword>
<dbReference type="InterPro" id="IPR021131">
    <property type="entry name" value="Ribosomal_uL15/eL18"/>
</dbReference>
<dbReference type="Pfam" id="PF09479">
    <property type="entry name" value="Flg_new"/>
    <property type="match status" value="1"/>
</dbReference>
<keyword evidence="3 5" id="KW-0687">Ribonucleoprotein</keyword>
<dbReference type="GO" id="GO:1990904">
    <property type="term" value="C:ribonucleoprotein complex"/>
    <property type="evidence" value="ECO:0007669"/>
    <property type="project" value="UniProtKB-KW"/>
</dbReference>
<evidence type="ECO:0000256" key="4">
    <source>
        <dbReference type="ARBA" id="ARBA00035497"/>
    </source>
</evidence>
<keyword evidence="2 5" id="KW-0689">Ribosomal protein</keyword>
<dbReference type="InterPro" id="IPR013378">
    <property type="entry name" value="InlB-like_B-rpt"/>
</dbReference>
<reference evidence="10 11" key="1">
    <citation type="journal article" date="2019" name="Gut">
        <title>Antibiotics-induced monodominance of a novel gut bacterial order.</title>
        <authorList>
            <person name="Hildebrand F."/>
            <person name="Moitinho-Silva L."/>
            <person name="Blasche S."/>
            <person name="Jahn M.T."/>
            <person name="Gossmann T.I."/>
            <person name="Heuerta-Cepas J."/>
            <person name="Hercog R."/>
            <person name="Luetge M."/>
            <person name="Bahram M."/>
            <person name="Pryszlak A."/>
            <person name="Alves R.J."/>
            <person name="Waszak S.M."/>
            <person name="Zhu A."/>
            <person name="Ye L."/>
            <person name="Costea P.I."/>
            <person name="Aalvink S."/>
            <person name="Belzer C."/>
            <person name="Forslund S.K."/>
            <person name="Sunagawa S."/>
            <person name="Hentschel U."/>
            <person name="Merten C."/>
            <person name="Patil K.R."/>
            <person name="Benes V."/>
            <person name="Bork P."/>
        </authorList>
    </citation>
    <scope>NUCLEOTIDE SEQUENCE [LARGE SCALE GENOMIC DNA]</scope>
    <source>
        <strain evidence="10 11">HDS1380</strain>
    </source>
</reference>
<dbReference type="GO" id="GO:0005840">
    <property type="term" value="C:ribosome"/>
    <property type="evidence" value="ECO:0007669"/>
    <property type="project" value="UniProtKB-KW"/>
</dbReference>
<dbReference type="InterPro" id="IPR001196">
    <property type="entry name" value="Ribosomal_uL15_CS"/>
</dbReference>
<keyword evidence="8" id="KW-0472">Membrane</keyword>
<evidence type="ECO:0000256" key="2">
    <source>
        <dbReference type="ARBA" id="ARBA00022980"/>
    </source>
</evidence>
<keyword evidence="8" id="KW-1133">Transmembrane helix</keyword>
<evidence type="ECO:0000256" key="3">
    <source>
        <dbReference type="ARBA" id="ARBA00023274"/>
    </source>
</evidence>
<dbReference type="RefSeq" id="WP_129226998.1">
    <property type="nucleotide sequence ID" value="NZ_SDOZ01000004.1"/>
</dbReference>
<dbReference type="Gene3D" id="3.100.10.10">
    <property type="match status" value="1"/>
</dbReference>
<comment type="subcellular location">
    <subcellularLocation>
        <location evidence="1">Cell envelope</location>
    </subcellularLocation>
</comment>
<feature type="compositionally biased region" description="Low complexity" evidence="7">
    <location>
        <begin position="123"/>
        <end position="157"/>
    </location>
</feature>
<protein>
    <recommendedName>
        <fullName evidence="4 6">50S ribosomal protein L15</fullName>
    </recommendedName>
</protein>
<proteinExistence type="inferred from homology"/>
<dbReference type="GO" id="GO:0003735">
    <property type="term" value="F:structural constituent of ribosome"/>
    <property type="evidence" value="ECO:0007669"/>
    <property type="project" value="InterPro"/>
</dbReference>
<feature type="domain" description="Large ribosomal subunit protein uL15/eL18" evidence="9">
    <location>
        <begin position="431"/>
        <end position="499"/>
    </location>
</feature>
<dbReference type="EMBL" id="SDOZ01000004">
    <property type="protein sequence ID" value="RXZ58060.1"/>
    <property type="molecule type" value="Genomic_DNA"/>
</dbReference>
<evidence type="ECO:0000259" key="9">
    <source>
        <dbReference type="Pfam" id="PF00828"/>
    </source>
</evidence>
<feature type="compositionally biased region" description="Acidic residues" evidence="7">
    <location>
        <begin position="168"/>
        <end position="191"/>
    </location>
</feature>
<dbReference type="Gene3D" id="2.60.40.4270">
    <property type="entry name" value="Listeria-Bacteroides repeat domain"/>
    <property type="match status" value="1"/>
</dbReference>
<dbReference type="PROSITE" id="PS00475">
    <property type="entry name" value="RIBOSOMAL_L15"/>
    <property type="match status" value="1"/>
</dbReference>
<dbReference type="AlphaFoldDB" id="A0A4V1QUN6"/>
<evidence type="ECO:0000256" key="7">
    <source>
        <dbReference type="SAM" id="MobiDB-lite"/>
    </source>
</evidence>
<dbReference type="SUPFAM" id="SSF52080">
    <property type="entry name" value="Ribosomal proteins L15p and L18e"/>
    <property type="match status" value="1"/>
</dbReference>
<feature type="region of interest" description="Disordered" evidence="7">
    <location>
        <begin position="119"/>
        <end position="191"/>
    </location>
</feature>
<evidence type="ECO:0000256" key="8">
    <source>
        <dbReference type="SAM" id="Phobius"/>
    </source>
</evidence>
<dbReference type="GO" id="GO:0030313">
    <property type="term" value="C:cell envelope"/>
    <property type="evidence" value="ECO:0007669"/>
    <property type="project" value="UniProtKB-SubCell"/>
</dbReference>
<dbReference type="Proteomes" id="UP000291269">
    <property type="component" value="Unassembled WGS sequence"/>
</dbReference>
<evidence type="ECO:0000313" key="10">
    <source>
        <dbReference type="EMBL" id="RXZ58060.1"/>
    </source>
</evidence>
<dbReference type="OrthoDB" id="1999899at2"/>
<dbReference type="InterPro" id="IPR036227">
    <property type="entry name" value="Ribosomal_uL15/eL18_sf"/>
</dbReference>
<dbReference type="GO" id="GO:0006412">
    <property type="term" value="P:translation"/>
    <property type="evidence" value="ECO:0007669"/>
    <property type="project" value="InterPro"/>
</dbReference>
<evidence type="ECO:0000313" key="11">
    <source>
        <dbReference type="Proteomes" id="UP000291269"/>
    </source>
</evidence>
<organism evidence="10 11">
    <name type="scientific">Candidatus Borkfalkia ceftriaxoniphila</name>
    <dbReference type="NCBI Taxonomy" id="2508949"/>
    <lineage>
        <taxon>Bacteria</taxon>
        <taxon>Bacillati</taxon>
        <taxon>Bacillota</taxon>
        <taxon>Clostridia</taxon>
        <taxon>Christensenellales</taxon>
        <taxon>Christensenellaceae</taxon>
        <taxon>Candidatus Borkfalkia</taxon>
    </lineage>
</organism>
<name>A0A4V1QUN6_9FIRM</name>
<evidence type="ECO:0000256" key="5">
    <source>
        <dbReference type="RuleBase" id="RU003888"/>
    </source>
</evidence>